<dbReference type="AlphaFoldDB" id="H2YZL1"/>
<feature type="region of interest" description="Disordered" evidence="1">
    <location>
        <begin position="1"/>
        <end position="113"/>
    </location>
</feature>
<keyword evidence="3" id="KW-1185">Reference proteome</keyword>
<accession>H2YZL1</accession>
<feature type="region of interest" description="Disordered" evidence="1">
    <location>
        <begin position="175"/>
        <end position="250"/>
    </location>
</feature>
<reference evidence="3" key="1">
    <citation type="submission" date="2003-08" db="EMBL/GenBank/DDBJ databases">
        <authorList>
            <person name="Birren B."/>
            <person name="Nusbaum C."/>
            <person name="Abebe A."/>
            <person name="Abouelleil A."/>
            <person name="Adekoya E."/>
            <person name="Ait-zahra M."/>
            <person name="Allen N."/>
            <person name="Allen T."/>
            <person name="An P."/>
            <person name="Anderson M."/>
            <person name="Anderson S."/>
            <person name="Arachchi H."/>
            <person name="Armbruster J."/>
            <person name="Bachantsang P."/>
            <person name="Baldwin J."/>
            <person name="Barry A."/>
            <person name="Bayul T."/>
            <person name="Blitshsteyn B."/>
            <person name="Bloom T."/>
            <person name="Blye J."/>
            <person name="Boguslavskiy L."/>
            <person name="Borowsky M."/>
            <person name="Boukhgalter B."/>
            <person name="Brunache A."/>
            <person name="Butler J."/>
            <person name="Calixte N."/>
            <person name="Calvo S."/>
            <person name="Camarata J."/>
            <person name="Campo K."/>
            <person name="Chang J."/>
            <person name="Cheshatsang Y."/>
            <person name="Citroen M."/>
            <person name="Collymore A."/>
            <person name="Considine T."/>
            <person name="Cook A."/>
            <person name="Cooke P."/>
            <person name="Corum B."/>
            <person name="Cuomo C."/>
            <person name="David R."/>
            <person name="Dawoe T."/>
            <person name="Degray S."/>
            <person name="Dodge S."/>
            <person name="Dooley K."/>
            <person name="Dorje P."/>
            <person name="Dorjee K."/>
            <person name="Dorris L."/>
            <person name="Duffey N."/>
            <person name="Dupes A."/>
            <person name="Elkins T."/>
            <person name="Engels R."/>
            <person name="Erickson J."/>
            <person name="Farina A."/>
            <person name="Faro S."/>
            <person name="Ferreira P."/>
            <person name="Fischer H."/>
            <person name="Fitzgerald M."/>
            <person name="Foley K."/>
            <person name="Gage D."/>
            <person name="Galagan J."/>
            <person name="Gearin G."/>
            <person name="Gnerre S."/>
            <person name="Gnirke A."/>
            <person name="Goyette A."/>
            <person name="Graham J."/>
            <person name="Grandbois E."/>
            <person name="Gyaltsen K."/>
            <person name="Hafez N."/>
            <person name="Hagopian D."/>
            <person name="Hagos B."/>
            <person name="Hall J."/>
            <person name="Hatcher B."/>
            <person name="Heller A."/>
            <person name="Higgins H."/>
            <person name="Honan T."/>
            <person name="Horn A."/>
            <person name="Houde N."/>
            <person name="Hughes L."/>
            <person name="Hulme W."/>
            <person name="Husby E."/>
            <person name="Iliev I."/>
            <person name="Jaffe D."/>
            <person name="Jones C."/>
            <person name="Kamal M."/>
            <person name="Kamat A."/>
            <person name="Kamvysselis M."/>
            <person name="Karlsson E."/>
            <person name="Kells C."/>
            <person name="Kieu A."/>
            <person name="Kisner P."/>
            <person name="Kodira C."/>
            <person name="Kulbokas E."/>
            <person name="Labutti K."/>
            <person name="Lama D."/>
            <person name="Landers T."/>
            <person name="Leger J."/>
            <person name="Levine S."/>
            <person name="Lewis D."/>
            <person name="Lewis T."/>
            <person name="Lindblad-toh K."/>
            <person name="Liu X."/>
            <person name="Lokyitsang T."/>
            <person name="Lokyitsang Y."/>
            <person name="Lucien O."/>
            <person name="Lui A."/>
            <person name="Ma L.J."/>
            <person name="Mabbitt R."/>
            <person name="Macdonald J."/>
            <person name="Maclean C."/>
            <person name="Major J."/>
            <person name="Manning J."/>
            <person name="Marabella R."/>
            <person name="Maru K."/>
            <person name="Matthews C."/>
            <person name="Mauceli E."/>
            <person name="Mccarthy M."/>
            <person name="Mcdonough S."/>
            <person name="Mcghee T."/>
            <person name="Meldrim J."/>
            <person name="Meneus L."/>
            <person name="Mesirov J."/>
            <person name="Mihalev A."/>
            <person name="Mihova T."/>
            <person name="Mikkelsen T."/>
            <person name="Mlenga V."/>
            <person name="Moru K."/>
            <person name="Mozes J."/>
            <person name="Mulrain L."/>
            <person name="Munson G."/>
            <person name="Naylor J."/>
            <person name="Newes C."/>
            <person name="Nguyen C."/>
            <person name="Nguyen N."/>
            <person name="Nguyen T."/>
            <person name="Nicol R."/>
            <person name="Nielsen C."/>
            <person name="Nizzari M."/>
            <person name="Norbu C."/>
            <person name="Norbu N."/>
            <person name="O'donnell P."/>
            <person name="Okoawo O."/>
            <person name="O'leary S."/>
            <person name="Omotosho B."/>
            <person name="O'neill K."/>
            <person name="Osman S."/>
            <person name="Parker S."/>
            <person name="Perrin D."/>
            <person name="Phunkhang P."/>
            <person name="Piqani B."/>
            <person name="Purcell S."/>
            <person name="Rachupka T."/>
            <person name="Ramasamy U."/>
            <person name="Rameau R."/>
            <person name="Ray V."/>
            <person name="Raymond C."/>
            <person name="Retta R."/>
            <person name="Richardson S."/>
            <person name="Rise C."/>
            <person name="Rodriguez J."/>
            <person name="Rogers J."/>
            <person name="Rogov P."/>
            <person name="Rutman M."/>
            <person name="Schupbach R."/>
            <person name="Seaman C."/>
            <person name="Settipalli S."/>
            <person name="Sharpe T."/>
            <person name="Sheridan J."/>
            <person name="Sherpa N."/>
            <person name="Shi J."/>
            <person name="Smirnov S."/>
            <person name="Smith C."/>
            <person name="Sougnez C."/>
            <person name="Spencer B."/>
            <person name="Stalker J."/>
            <person name="Stange-thomann N."/>
            <person name="Stavropoulos S."/>
            <person name="Stetson K."/>
            <person name="Stone C."/>
            <person name="Stone S."/>
            <person name="Stubbs M."/>
            <person name="Talamas J."/>
            <person name="Tchuinga P."/>
            <person name="Tenzing P."/>
            <person name="Tesfaye S."/>
            <person name="Theodore J."/>
            <person name="Thoulutsang Y."/>
            <person name="Topham K."/>
            <person name="Towey S."/>
            <person name="Tsamla T."/>
            <person name="Tsomo N."/>
            <person name="Vallee D."/>
            <person name="Vassiliev H."/>
            <person name="Venkataraman V."/>
            <person name="Vinson J."/>
            <person name="Vo A."/>
            <person name="Wade C."/>
            <person name="Wang S."/>
            <person name="Wangchuk T."/>
            <person name="Wangdi T."/>
            <person name="Whittaker C."/>
            <person name="Wilkinson J."/>
            <person name="Wu Y."/>
            <person name="Wyman D."/>
            <person name="Yadav S."/>
            <person name="Yang S."/>
            <person name="Yang X."/>
            <person name="Yeager S."/>
            <person name="Yee E."/>
            <person name="Young G."/>
            <person name="Zainoun J."/>
            <person name="Zembeck L."/>
            <person name="Zimmer A."/>
            <person name="Zody M."/>
            <person name="Lander E."/>
        </authorList>
    </citation>
    <scope>NUCLEOTIDE SEQUENCE [LARGE SCALE GENOMIC DNA]</scope>
</reference>
<evidence type="ECO:0000313" key="3">
    <source>
        <dbReference type="Proteomes" id="UP000007875"/>
    </source>
</evidence>
<dbReference type="InParanoid" id="H2YZL1"/>
<feature type="compositionally biased region" description="Basic residues" evidence="1">
    <location>
        <begin position="201"/>
        <end position="214"/>
    </location>
</feature>
<evidence type="ECO:0000256" key="1">
    <source>
        <dbReference type="SAM" id="MobiDB-lite"/>
    </source>
</evidence>
<dbReference type="Proteomes" id="UP000007875">
    <property type="component" value="Unassembled WGS sequence"/>
</dbReference>
<reference evidence="2" key="2">
    <citation type="submission" date="2025-08" db="UniProtKB">
        <authorList>
            <consortium name="Ensembl"/>
        </authorList>
    </citation>
    <scope>IDENTIFICATION</scope>
</reference>
<dbReference type="Ensembl" id="ENSCSAVT00000010903.1">
    <property type="protein sequence ID" value="ENSCSAVP00000010773.1"/>
    <property type="gene ID" value="ENSCSAVG00000006321.1"/>
</dbReference>
<organism evidence="2 3">
    <name type="scientific">Ciona savignyi</name>
    <name type="common">Pacific transparent sea squirt</name>
    <dbReference type="NCBI Taxonomy" id="51511"/>
    <lineage>
        <taxon>Eukaryota</taxon>
        <taxon>Metazoa</taxon>
        <taxon>Chordata</taxon>
        <taxon>Tunicata</taxon>
        <taxon>Ascidiacea</taxon>
        <taxon>Phlebobranchia</taxon>
        <taxon>Cionidae</taxon>
        <taxon>Ciona</taxon>
    </lineage>
</organism>
<name>H2YZL1_CIOSA</name>
<dbReference type="HOGENOM" id="CLU_1113478_0_0_1"/>
<dbReference type="GeneTree" id="ENSGT00530000067131"/>
<protein>
    <submittedName>
        <fullName evidence="2">Uncharacterized protein</fullName>
    </submittedName>
</protein>
<proteinExistence type="predicted"/>
<evidence type="ECO:0000313" key="2">
    <source>
        <dbReference type="Ensembl" id="ENSCSAVP00000010773.1"/>
    </source>
</evidence>
<sequence length="250" mass="28160">MQTNERPRPKPMHRLHSYHDKVPMYKPPESYIDDSMDDISTTTTVREMLKPRHRSRTRSISSNPSHSPAKIKSPLAPFPRGSRSGASVKSKDSSKSRRSMASSTRDSTLDAIRGDISKLRDEMKALNHGKENVHPVYTSTPRVPLVAERSRSPVVTSDNEALRAIHDDIQALKDEVQRQGKHKIAPDTASVKSADASSTNRRSRSERKTPRSRRSQSLDRGNLSDASTSREESPKSRRGRSRSQTRNPFQ</sequence>
<reference evidence="2" key="3">
    <citation type="submission" date="2025-09" db="UniProtKB">
        <authorList>
            <consortium name="Ensembl"/>
        </authorList>
    </citation>
    <scope>IDENTIFICATION</scope>
</reference>